<accession>A0A0F9CB38</accession>
<dbReference type="EMBL" id="LAZR01034097">
    <property type="protein sequence ID" value="KKL46264.1"/>
    <property type="molecule type" value="Genomic_DNA"/>
</dbReference>
<name>A0A0F9CB38_9ZZZZ</name>
<gene>
    <name evidence="1" type="ORF">LCGC14_2347260</name>
</gene>
<sequence length="103" mass="11160">MPSEPRLSVSSNVAPLTVSSPGKISTSSMRLKKRLMAGLRGARSVSGGRRLGLGLRGRGYDMRKITIELAEVSAEIFLMAVKNLKERIKKEKWALDGCNESGA</sequence>
<reference evidence="1" key="1">
    <citation type="journal article" date="2015" name="Nature">
        <title>Complex archaea that bridge the gap between prokaryotes and eukaryotes.</title>
        <authorList>
            <person name="Spang A."/>
            <person name="Saw J.H."/>
            <person name="Jorgensen S.L."/>
            <person name="Zaremba-Niedzwiedzka K."/>
            <person name="Martijn J."/>
            <person name="Lind A.E."/>
            <person name="van Eijk R."/>
            <person name="Schleper C."/>
            <person name="Guy L."/>
            <person name="Ettema T.J."/>
        </authorList>
    </citation>
    <scope>NUCLEOTIDE SEQUENCE</scope>
</reference>
<proteinExistence type="predicted"/>
<protein>
    <submittedName>
        <fullName evidence="1">Uncharacterized protein</fullName>
    </submittedName>
</protein>
<feature type="non-terminal residue" evidence="1">
    <location>
        <position position="103"/>
    </location>
</feature>
<dbReference type="AlphaFoldDB" id="A0A0F9CB38"/>
<evidence type="ECO:0000313" key="1">
    <source>
        <dbReference type="EMBL" id="KKL46264.1"/>
    </source>
</evidence>
<organism evidence="1">
    <name type="scientific">marine sediment metagenome</name>
    <dbReference type="NCBI Taxonomy" id="412755"/>
    <lineage>
        <taxon>unclassified sequences</taxon>
        <taxon>metagenomes</taxon>
        <taxon>ecological metagenomes</taxon>
    </lineage>
</organism>
<comment type="caution">
    <text evidence="1">The sequence shown here is derived from an EMBL/GenBank/DDBJ whole genome shotgun (WGS) entry which is preliminary data.</text>
</comment>